<evidence type="ECO:0000259" key="7">
    <source>
        <dbReference type="Pfam" id="PF02687"/>
    </source>
</evidence>
<dbReference type="RefSeq" id="WP_006009404.1">
    <property type="nucleotide sequence ID" value="NZ_AUAV01000008.1"/>
</dbReference>
<feature type="transmembrane region" description="Helical" evidence="6">
    <location>
        <begin position="381"/>
        <end position="401"/>
    </location>
</feature>
<evidence type="ECO:0000259" key="8">
    <source>
        <dbReference type="Pfam" id="PF12704"/>
    </source>
</evidence>
<organism evidence="9 10">
    <name type="scientific">Brumicola pallidula DSM 14239 = ACAM 615</name>
    <dbReference type="NCBI Taxonomy" id="1121922"/>
    <lineage>
        <taxon>Bacteria</taxon>
        <taxon>Pseudomonadati</taxon>
        <taxon>Pseudomonadota</taxon>
        <taxon>Gammaproteobacteria</taxon>
        <taxon>Alteromonadales</taxon>
        <taxon>Alteromonadaceae</taxon>
        <taxon>Brumicola</taxon>
    </lineage>
</organism>
<sequence length="416" mass="45192">MMLSFAWDSIKNRRKSVVLTFISLVISISVLMSVEHIRVQAKESFNRTVSDVDLIVGAPSGQLNLLLYSVFRMGSPTSNISWQSFTTLNELEQVKWAIPISLGDSHRGYRVLGTSSAYFEHFKYGNQQPLVLSSGHAFTTTFETVIGADVAKRLNYVVGSKIIIAHGIAAVSFKNHDQSPFVVSGILAPTGTPVDKTVHVTLAGIEAIHLPSAQLKAFISQQSSTGALRTLTPSSVSAVMLGLESKMSVFTLQRSINNYQTDRLMAIMPGVALAELWQLMSMVENILIIISILILVSSLIGLAVMLLSSMRERRREIAILRVIGASPRVLFSLIMTEALLLVGASIVISLVLLNLSFFLLGGWLAASYGLFIDANIYTLNTLILSVVVLACAGLITLFPAIDAYRTALHSSLSSTM</sequence>
<dbReference type="Proteomes" id="UP000006251">
    <property type="component" value="Unassembled WGS sequence"/>
</dbReference>
<keyword evidence="2" id="KW-1003">Cell membrane</keyword>
<dbReference type="OrthoDB" id="9784014at2"/>
<reference evidence="10" key="1">
    <citation type="journal article" date="2014" name="Environ. Microbiol.">
        <title>Comparative genomics of the marine bacterial genus Glaciecola reveals the high degree of genomic diversity and genomic characteristic for cold adaptation.</title>
        <authorList>
            <person name="Qin Q.L."/>
            <person name="Xie B.B."/>
            <person name="Yu Y."/>
            <person name="Shu Y.L."/>
            <person name="Rong J.C."/>
            <person name="Zhang Y.J."/>
            <person name="Zhao D.L."/>
            <person name="Chen X.L."/>
            <person name="Zhang X.Y."/>
            <person name="Chen B."/>
            <person name="Zhou B.C."/>
            <person name="Zhang Y.Z."/>
        </authorList>
    </citation>
    <scope>NUCLEOTIDE SEQUENCE [LARGE SCALE GENOMIC DNA]</scope>
    <source>
        <strain evidence="10">ACAM 615</strain>
    </source>
</reference>
<evidence type="ECO:0000256" key="1">
    <source>
        <dbReference type="ARBA" id="ARBA00004651"/>
    </source>
</evidence>
<dbReference type="Pfam" id="PF12704">
    <property type="entry name" value="MacB_PCD"/>
    <property type="match status" value="1"/>
</dbReference>
<dbReference type="STRING" id="1121922.GCA_000428905_01866"/>
<feature type="transmembrane region" description="Helical" evidence="6">
    <location>
        <begin position="329"/>
        <end position="351"/>
    </location>
</feature>
<dbReference type="Pfam" id="PF02687">
    <property type="entry name" value="FtsX"/>
    <property type="match status" value="1"/>
</dbReference>
<dbReference type="EMBL" id="BAEQ01000014">
    <property type="protein sequence ID" value="GAC27643.1"/>
    <property type="molecule type" value="Genomic_DNA"/>
</dbReference>
<evidence type="ECO:0008006" key="11">
    <source>
        <dbReference type="Google" id="ProtNLM"/>
    </source>
</evidence>
<keyword evidence="4 6" id="KW-1133">Transmembrane helix</keyword>
<feature type="domain" description="MacB-like periplasmic core" evidence="8">
    <location>
        <begin position="18"/>
        <end position="205"/>
    </location>
</feature>
<comment type="caution">
    <text evidence="9">The sequence shown here is derived from an EMBL/GenBank/DDBJ whole genome shotgun (WGS) entry which is preliminary data.</text>
</comment>
<dbReference type="PANTHER" id="PTHR43738:SF2">
    <property type="entry name" value="ABC TRANSPORTER PERMEASE"/>
    <property type="match status" value="1"/>
</dbReference>
<name>K6ZFE8_9ALTE</name>
<dbReference type="AlphaFoldDB" id="K6ZFE8"/>
<feature type="transmembrane region" description="Helical" evidence="6">
    <location>
        <begin position="357"/>
        <end position="374"/>
    </location>
</feature>
<evidence type="ECO:0000313" key="9">
    <source>
        <dbReference type="EMBL" id="GAC27643.1"/>
    </source>
</evidence>
<evidence type="ECO:0000256" key="2">
    <source>
        <dbReference type="ARBA" id="ARBA00022475"/>
    </source>
</evidence>
<dbReference type="InterPro" id="IPR025857">
    <property type="entry name" value="MacB_PCD"/>
</dbReference>
<proteinExistence type="predicted"/>
<feature type="domain" description="ABC3 transporter permease C-terminal" evidence="7">
    <location>
        <begin position="288"/>
        <end position="406"/>
    </location>
</feature>
<keyword evidence="5 6" id="KW-0472">Membrane</keyword>
<gene>
    <name evidence="9" type="ORF">GPAL_0763</name>
</gene>
<feature type="transmembrane region" description="Helical" evidence="6">
    <location>
        <begin position="286"/>
        <end position="308"/>
    </location>
</feature>
<comment type="subcellular location">
    <subcellularLocation>
        <location evidence="1">Cell membrane</location>
        <topology evidence="1">Multi-pass membrane protein</topology>
    </subcellularLocation>
</comment>
<keyword evidence="10" id="KW-1185">Reference proteome</keyword>
<accession>K6ZFE8</accession>
<evidence type="ECO:0000256" key="3">
    <source>
        <dbReference type="ARBA" id="ARBA00022692"/>
    </source>
</evidence>
<dbReference type="InterPro" id="IPR003838">
    <property type="entry name" value="ABC3_permease_C"/>
</dbReference>
<evidence type="ECO:0000256" key="4">
    <source>
        <dbReference type="ARBA" id="ARBA00022989"/>
    </source>
</evidence>
<dbReference type="InterPro" id="IPR051125">
    <property type="entry name" value="ABC-4/HrtB_transporter"/>
</dbReference>
<protein>
    <recommendedName>
        <fullName evidence="11">Peptide ABC transporter permease</fullName>
    </recommendedName>
</protein>
<keyword evidence="3 6" id="KW-0812">Transmembrane</keyword>
<evidence type="ECO:0000256" key="5">
    <source>
        <dbReference type="ARBA" id="ARBA00023136"/>
    </source>
</evidence>
<dbReference type="GO" id="GO:0005886">
    <property type="term" value="C:plasma membrane"/>
    <property type="evidence" value="ECO:0007669"/>
    <property type="project" value="UniProtKB-SubCell"/>
</dbReference>
<evidence type="ECO:0000256" key="6">
    <source>
        <dbReference type="SAM" id="Phobius"/>
    </source>
</evidence>
<evidence type="ECO:0000313" key="10">
    <source>
        <dbReference type="Proteomes" id="UP000006251"/>
    </source>
</evidence>
<dbReference type="PANTHER" id="PTHR43738">
    <property type="entry name" value="ABC TRANSPORTER, MEMBRANE PROTEIN"/>
    <property type="match status" value="1"/>
</dbReference>